<proteinExistence type="predicted"/>
<gene>
    <name evidence="2" type="ORF">CBM2587_B10234</name>
</gene>
<feature type="compositionally biased region" description="Low complexity" evidence="1">
    <location>
        <begin position="9"/>
        <end position="31"/>
    </location>
</feature>
<dbReference type="AlphaFoldDB" id="A0A975X575"/>
<evidence type="ECO:0000313" key="3">
    <source>
        <dbReference type="Proteomes" id="UP000256780"/>
    </source>
</evidence>
<organism evidence="2 3">
    <name type="scientific">Cupriavidus taiwanensis</name>
    <dbReference type="NCBI Taxonomy" id="164546"/>
    <lineage>
        <taxon>Bacteria</taxon>
        <taxon>Pseudomonadati</taxon>
        <taxon>Pseudomonadota</taxon>
        <taxon>Betaproteobacteria</taxon>
        <taxon>Burkholderiales</taxon>
        <taxon>Burkholderiaceae</taxon>
        <taxon>Cupriavidus</taxon>
    </lineage>
</organism>
<evidence type="ECO:0000256" key="1">
    <source>
        <dbReference type="SAM" id="MobiDB-lite"/>
    </source>
</evidence>
<reference evidence="2 3" key="1">
    <citation type="submission" date="2018-01" db="EMBL/GenBank/DDBJ databases">
        <authorList>
            <person name="Clerissi C."/>
        </authorList>
    </citation>
    <scope>NUCLEOTIDE SEQUENCE [LARGE SCALE GENOMIC DNA]</scope>
    <source>
        <strain evidence="2">Cupriavidus sp. LMG 19464</strain>
    </source>
</reference>
<comment type="caution">
    <text evidence="2">The sequence shown here is derived from an EMBL/GenBank/DDBJ whole genome shotgun (WGS) entry which is preliminary data.</text>
</comment>
<name>A0A975X575_9BURK</name>
<feature type="region of interest" description="Disordered" evidence="1">
    <location>
        <begin position="8"/>
        <end position="31"/>
    </location>
</feature>
<dbReference type="EMBL" id="OFSQ01000029">
    <property type="protein sequence ID" value="SOY57863.1"/>
    <property type="molecule type" value="Genomic_DNA"/>
</dbReference>
<dbReference type="Proteomes" id="UP000256780">
    <property type="component" value="Chromosome CBM2587_b"/>
</dbReference>
<protein>
    <submittedName>
        <fullName evidence="2">Uncharacterized protein</fullName>
    </submittedName>
</protein>
<accession>A0A975X575</accession>
<evidence type="ECO:0000313" key="2">
    <source>
        <dbReference type="EMBL" id="SOY57863.1"/>
    </source>
</evidence>
<sequence>MRFCRRARNSAANSSTRAYSVPSPLLSPSSMSSYRRRSASFCGPTASAARGSRYFCEEGGVKRAIPHSTKGILRLVTIFLIQSLLQHFQGQVPWHPRPLTAAGVASHARPCV</sequence>